<organism evidence="1 2">
    <name type="scientific">Candidatus Nomurabacteria bacterium RIFCSPHIGHO2_01_FULL_38_19</name>
    <dbReference type="NCBI Taxonomy" id="1801732"/>
    <lineage>
        <taxon>Bacteria</taxon>
        <taxon>Candidatus Nomuraibacteriota</taxon>
    </lineage>
</organism>
<dbReference type="EMBL" id="MFTI01000002">
    <property type="protein sequence ID" value="OGI61250.1"/>
    <property type="molecule type" value="Genomic_DNA"/>
</dbReference>
<reference evidence="1 2" key="1">
    <citation type="journal article" date="2016" name="Nat. Commun.">
        <title>Thousands of microbial genomes shed light on interconnected biogeochemical processes in an aquifer system.</title>
        <authorList>
            <person name="Anantharaman K."/>
            <person name="Brown C.T."/>
            <person name="Hug L.A."/>
            <person name="Sharon I."/>
            <person name="Castelle C.J."/>
            <person name="Probst A.J."/>
            <person name="Thomas B.C."/>
            <person name="Singh A."/>
            <person name="Wilkins M.J."/>
            <person name="Karaoz U."/>
            <person name="Brodie E.L."/>
            <person name="Williams K.H."/>
            <person name="Hubbard S.S."/>
            <person name="Banfield J.F."/>
        </authorList>
    </citation>
    <scope>NUCLEOTIDE SEQUENCE [LARGE SCALE GENOMIC DNA]</scope>
</reference>
<comment type="caution">
    <text evidence="1">The sequence shown here is derived from an EMBL/GenBank/DDBJ whole genome shotgun (WGS) entry which is preliminary data.</text>
</comment>
<sequence length="80" mass="9468">MEDRMKYDLLPEVDKLTMPVLLIVDDQDTSTPPEHQKILFDKLSSKKEIHIIKNAPHTFRETEHLEEIKAIFNSWIKKIP</sequence>
<accession>A0A1F6UV23</accession>
<dbReference type="InterPro" id="IPR009199">
    <property type="entry name" value="PhoPQ-act_pathogen-rel_PqaA"/>
</dbReference>
<name>A0A1F6UV23_9BACT</name>
<evidence type="ECO:0000313" key="1">
    <source>
        <dbReference type="EMBL" id="OGI61250.1"/>
    </source>
</evidence>
<dbReference type="STRING" id="1801732.A2814_00590"/>
<dbReference type="Gene3D" id="3.40.50.1820">
    <property type="entry name" value="alpha/beta hydrolase"/>
    <property type="match status" value="1"/>
</dbReference>
<dbReference type="SUPFAM" id="SSF53474">
    <property type="entry name" value="alpha/beta-Hydrolases"/>
    <property type="match status" value="1"/>
</dbReference>
<dbReference type="AlphaFoldDB" id="A0A1F6UV23"/>
<dbReference type="Proteomes" id="UP000177869">
    <property type="component" value="Unassembled WGS sequence"/>
</dbReference>
<evidence type="ECO:0008006" key="3">
    <source>
        <dbReference type="Google" id="ProtNLM"/>
    </source>
</evidence>
<proteinExistence type="predicted"/>
<dbReference type="InterPro" id="IPR029058">
    <property type="entry name" value="AB_hydrolase_fold"/>
</dbReference>
<dbReference type="Pfam" id="PF10142">
    <property type="entry name" value="PhoPQ_related"/>
    <property type="match status" value="1"/>
</dbReference>
<gene>
    <name evidence="1" type="ORF">A2814_00590</name>
</gene>
<protein>
    <recommendedName>
        <fullName evidence="3">Peptidase S9 prolyl oligopeptidase catalytic domain-containing protein</fullName>
    </recommendedName>
</protein>
<evidence type="ECO:0000313" key="2">
    <source>
        <dbReference type="Proteomes" id="UP000177869"/>
    </source>
</evidence>